<comment type="caution">
    <text evidence="2">The sequence shown here is derived from an EMBL/GenBank/DDBJ whole genome shotgun (WGS) entry which is preliminary data.</text>
</comment>
<sequence>MLISISPSPFQSVMALLYNPPKLVDVVLLTSLYCSPNDLLQLRETCRRLCQLLSDSLAWSAARRNTHGVPSPLMPRPQKCGIDGEDKEHSAKRRCTPSSTSPAATSPAATPTTLPHATAQLATLLAFLKLPEGAPMPDSKPQPLSVVVTSAHRHTGTSHARFAGPAEGKESC</sequence>
<protein>
    <recommendedName>
        <fullName evidence="4">F-box domain-containing protein</fullName>
    </recommendedName>
</protein>
<gene>
    <name evidence="2" type="ORF">FB45DRAFT_1054128</name>
</gene>
<dbReference type="Proteomes" id="UP001221142">
    <property type="component" value="Unassembled WGS sequence"/>
</dbReference>
<organism evidence="2 3">
    <name type="scientific">Roridomyces roridus</name>
    <dbReference type="NCBI Taxonomy" id="1738132"/>
    <lineage>
        <taxon>Eukaryota</taxon>
        <taxon>Fungi</taxon>
        <taxon>Dikarya</taxon>
        <taxon>Basidiomycota</taxon>
        <taxon>Agaricomycotina</taxon>
        <taxon>Agaricomycetes</taxon>
        <taxon>Agaricomycetidae</taxon>
        <taxon>Agaricales</taxon>
        <taxon>Marasmiineae</taxon>
        <taxon>Mycenaceae</taxon>
        <taxon>Roridomyces</taxon>
    </lineage>
</organism>
<evidence type="ECO:0000313" key="2">
    <source>
        <dbReference type="EMBL" id="KAJ7641685.1"/>
    </source>
</evidence>
<dbReference type="EMBL" id="JARKIF010000004">
    <property type="protein sequence ID" value="KAJ7641685.1"/>
    <property type="molecule type" value="Genomic_DNA"/>
</dbReference>
<dbReference type="AlphaFoldDB" id="A0AAD7C8C1"/>
<reference evidence="2" key="1">
    <citation type="submission" date="2023-03" db="EMBL/GenBank/DDBJ databases">
        <title>Massive genome expansion in bonnet fungi (Mycena s.s.) driven by repeated elements and novel gene families across ecological guilds.</title>
        <authorList>
            <consortium name="Lawrence Berkeley National Laboratory"/>
            <person name="Harder C.B."/>
            <person name="Miyauchi S."/>
            <person name="Viragh M."/>
            <person name="Kuo A."/>
            <person name="Thoen E."/>
            <person name="Andreopoulos B."/>
            <person name="Lu D."/>
            <person name="Skrede I."/>
            <person name="Drula E."/>
            <person name="Henrissat B."/>
            <person name="Morin E."/>
            <person name="Kohler A."/>
            <person name="Barry K."/>
            <person name="LaButti K."/>
            <person name="Morin E."/>
            <person name="Salamov A."/>
            <person name="Lipzen A."/>
            <person name="Mereny Z."/>
            <person name="Hegedus B."/>
            <person name="Baldrian P."/>
            <person name="Stursova M."/>
            <person name="Weitz H."/>
            <person name="Taylor A."/>
            <person name="Grigoriev I.V."/>
            <person name="Nagy L.G."/>
            <person name="Martin F."/>
            <person name="Kauserud H."/>
        </authorList>
    </citation>
    <scope>NUCLEOTIDE SEQUENCE</scope>
    <source>
        <strain evidence="2">9284</strain>
    </source>
</reference>
<feature type="compositionally biased region" description="Low complexity" evidence="1">
    <location>
        <begin position="96"/>
        <end position="112"/>
    </location>
</feature>
<accession>A0AAD7C8C1</accession>
<evidence type="ECO:0000313" key="3">
    <source>
        <dbReference type="Proteomes" id="UP001221142"/>
    </source>
</evidence>
<name>A0AAD7C8C1_9AGAR</name>
<feature type="region of interest" description="Disordered" evidence="1">
    <location>
        <begin position="68"/>
        <end position="112"/>
    </location>
</feature>
<feature type="region of interest" description="Disordered" evidence="1">
    <location>
        <begin position="132"/>
        <end position="172"/>
    </location>
</feature>
<proteinExistence type="predicted"/>
<evidence type="ECO:0000256" key="1">
    <source>
        <dbReference type="SAM" id="MobiDB-lite"/>
    </source>
</evidence>
<evidence type="ECO:0008006" key="4">
    <source>
        <dbReference type="Google" id="ProtNLM"/>
    </source>
</evidence>
<dbReference type="SUPFAM" id="SSF81383">
    <property type="entry name" value="F-box domain"/>
    <property type="match status" value="1"/>
</dbReference>
<keyword evidence="3" id="KW-1185">Reference proteome</keyword>
<dbReference type="InterPro" id="IPR036047">
    <property type="entry name" value="F-box-like_dom_sf"/>
</dbReference>